<dbReference type="KEGG" id="luo:HHL09_09005"/>
<dbReference type="EMBL" id="CP051774">
    <property type="protein sequence ID" value="QJE95913.1"/>
    <property type="molecule type" value="Genomic_DNA"/>
</dbReference>
<dbReference type="AlphaFoldDB" id="A0A858RIN3"/>
<dbReference type="CDD" id="cd10148">
    <property type="entry name" value="CsoR-like_DUF156"/>
    <property type="match status" value="1"/>
</dbReference>
<dbReference type="Proteomes" id="UP000501812">
    <property type="component" value="Chromosome"/>
</dbReference>
<reference evidence="2 3" key="1">
    <citation type="submission" date="2020-04" db="EMBL/GenBank/DDBJ databases">
        <title>Luteolibacter sp. G-1-1-1 isolated from soil.</title>
        <authorList>
            <person name="Dahal R.H."/>
        </authorList>
    </citation>
    <scope>NUCLEOTIDE SEQUENCE [LARGE SCALE GENOMIC DNA]</scope>
    <source>
        <strain evidence="2 3">G-1-1-1</strain>
    </source>
</reference>
<accession>A0A858RIN3</accession>
<dbReference type="RefSeq" id="WP_169454226.1">
    <property type="nucleotide sequence ID" value="NZ_CP051774.1"/>
</dbReference>
<keyword evidence="3" id="KW-1185">Reference proteome</keyword>
<dbReference type="GO" id="GO:0045892">
    <property type="term" value="P:negative regulation of DNA-templated transcription"/>
    <property type="evidence" value="ECO:0007669"/>
    <property type="project" value="UniProtKB-ARBA"/>
</dbReference>
<evidence type="ECO:0000313" key="2">
    <source>
        <dbReference type="EMBL" id="QJE95913.1"/>
    </source>
</evidence>
<dbReference type="PANTHER" id="PTHR33677">
    <property type="entry name" value="TRANSCRIPTIONAL REPRESSOR FRMR-RELATED"/>
    <property type="match status" value="1"/>
</dbReference>
<evidence type="ECO:0000313" key="3">
    <source>
        <dbReference type="Proteomes" id="UP000501812"/>
    </source>
</evidence>
<proteinExistence type="inferred from homology"/>
<evidence type="ECO:0000256" key="1">
    <source>
        <dbReference type="ARBA" id="ARBA00005260"/>
    </source>
</evidence>
<dbReference type="GO" id="GO:0003677">
    <property type="term" value="F:DNA binding"/>
    <property type="evidence" value="ECO:0007669"/>
    <property type="project" value="InterPro"/>
</dbReference>
<dbReference type="InterPro" id="IPR003735">
    <property type="entry name" value="Metal_Tscrpt_repr"/>
</dbReference>
<dbReference type="Pfam" id="PF02583">
    <property type="entry name" value="Trns_repr_metal"/>
    <property type="match status" value="1"/>
</dbReference>
<name>A0A858RIN3_9BACT</name>
<dbReference type="InterPro" id="IPR038390">
    <property type="entry name" value="Metal_Tscrpt_repr_sf"/>
</dbReference>
<sequence>MHLDSYEEKKALKMRLRKIAGQVAAIEKMVEEDQEVPDVLMQVVSVRKALKSFSEVLIRQHAHECLEHTPDAELSRRKMRELLKVLERYIE</sequence>
<dbReference type="GO" id="GO:0046872">
    <property type="term" value="F:metal ion binding"/>
    <property type="evidence" value="ECO:0007669"/>
    <property type="project" value="InterPro"/>
</dbReference>
<dbReference type="Gene3D" id="1.20.58.1000">
    <property type="entry name" value="Metal-sensitive repressor, helix protomer"/>
    <property type="match status" value="1"/>
</dbReference>
<comment type="similarity">
    <text evidence="1">Belongs to the FrmR/RcnR family.</text>
</comment>
<gene>
    <name evidence="2" type="ORF">HHL09_09005</name>
</gene>
<protein>
    <submittedName>
        <fullName evidence="2">Metal-sensitive transcriptional regulator</fullName>
    </submittedName>
</protein>
<organism evidence="2 3">
    <name type="scientific">Luteolibacter luteus</name>
    <dbReference type="NCBI Taxonomy" id="2728835"/>
    <lineage>
        <taxon>Bacteria</taxon>
        <taxon>Pseudomonadati</taxon>
        <taxon>Verrucomicrobiota</taxon>
        <taxon>Verrucomicrobiia</taxon>
        <taxon>Verrucomicrobiales</taxon>
        <taxon>Verrucomicrobiaceae</taxon>
        <taxon>Luteolibacter</taxon>
    </lineage>
</organism>